<keyword evidence="2" id="KW-1185">Reference proteome</keyword>
<name>A0A9W6I953_9ACTN</name>
<protein>
    <submittedName>
        <fullName evidence="1">Glycosyl transferase family 1</fullName>
    </submittedName>
</protein>
<dbReference type="PANTHER" id="PTHR45947">
    <property type="entry name" value="SULFOQUINOVOSYL TRANSFERASE SQD2"/>
    <property type="match status" value="1"/>
</dbReference>
<organism evidence="1 2">
    <name type="scientific">Streptosporangium carneum</name>
    <dbReference type="NCBI Taxonomy" id="47481"/>
    <lineage>
        <taxon>Bacteria</taxon>
        <taxon>Bacillati</taxon>
        <taxon>Actinomycetota</taxon>
        <taxon>Actinomycetes</taxon>
        <taxon>Streptosporangiales</taxon>
        <taxon>Streptosporangiaceae</taxon>
        <taxon>Streptosporangium</taxon>
    </lineage>
</organism>
<dbReference type="SUPFAM" id="SSF53756">
    <property type="entry name" value="UDP-Glycosyltransferase/glycogen phosphorylase"/>
    <property type="match status" value="1"/>
</dbReference>
<dbReference type="GO" id="GO:0016758">
    <property type="term" value="F:hexosyltransferase activity"/>
    <property type="evidence" value="ECO:0007669"/>
    <property type="project" value="TreeGrafter"/>
</dbReference>
<dbReference type="RefSeq" id="WP_271222596.1">
    <property type="nucleotide sequence ID" value="NZ_BSEV01000031.1"/>
</dbReference>
<evidence type="ECO:0000313" key="2">
    <source>
        <dbReference type="Proteomes" id="UP001143474"/>
    </source>
</evidence>
<sequence length="408" mass="43252">MTRILVGLHHLELGGSQLNALDLATSVRDLGHDVHVFATHTAKPGPVADLVRDRGLPLTLIRHRLVRTRRAMPCRPAVAREIGRLAREKGAELVHSYEYPLILDAFYGTRLPLVGTVYAMGVPSWIPRHVPVVAGTAAIADEARARGQWAELIEPPVNTDLDAPGAVDGAAFRAEYGIAPREVAVVVVSRLEPDMKAEGVERAMDALRVLGQRVRLVVVGDGPSYEALARRGARVNAELGRHAVVMTGALADPRPAYAAADVTLGMGGSALRAMSFAKPLIVLGVRGFAKPMNPGTWDYFQTHGFFGSGLAPGEPDLTAHLAELVAAPKRWAELGAWSRDLVVGRYGLAAAAATLDDVYRRALAAPAGAWLPVAARTAAHRAAAEVAPVGLRARIRPLLGPSSGGARA</sequence>
<dbReference type="Proteomes" id="UP001143474">
    <property type="component" value="Unassembled WGS sequence"/>
</dbReference>
<proteinExistence type="predicted"/>
<evidence type="ECO:0000313" key="1">
    <source>
        <dbReference type="EMBL" id="GLK14355.1"/>
    </source>
</evidence>
<reference evidence="1" key="2">
    <citation type="submission" date="2023-01" db="EMBL/GenBank/DDBJ databases">
        <authorList>
            <person name="Sun Q."/>
            <person name="Evtushenko L."/>
        </authorList>
    </citation>
    <scope>NUCLEOTIDE SEQUENCE</scope>
    <source>
        <strain evidence="1">VKM Ac-2007</strain>
    </source>
</reference>
<dbReference type="PANTHER" id="PTHR45947:SF3">
    <property type="entry name" value="SULFOQUINOVOSYL TRANSFERASE SQD2"/>
    <property type="match status" value="1"/>
</dbReference>
<dbReference type="Pfam" id="PF13692">
    <property type="entry name" value="Glyco_trans_1_4"/>
    <property type="match status" value="1"/>
</dbReference>
<dbReference type="InterPro" id="IPR050194">
    <property type="entry name" value="Glycosyltransferase_grp1"/>
</dbReference>
<dbReference type="Gene3D" id="3.40.50.2000">
    <property type="entry name" value="Glycogen Phosphorylase B"/>
    <property type="match status" value="2"/>
</dbReference>
<comment type="caution">
    <text evidence="1">The sequence shown here is derived from an EMBL/GenBank/DDBJ whole genome shotgun (WGS) entry which is preliminary data.</text>
</comment>
<dbReference type="AlphaFoldDB" id="A0A9W6I953"/>
<keyword evidence="1" id="KW-0808">Transferase</keyword>
<dbReference type="EMBL" id="BSEV01000031">
    <property type="protein sequence ID" value="GLK14355.1"/>
    <property type="molecule type" value="Genomic_DNA"/>
</dbReference>
<gene>
    <name evidence="1" type="ORF">GCM10017600_77670</name>
</gene>
<reference evidence="1" key="1">
    <citation type="journal article" date="2014" name="Int. J. Syst. Evol. Microbiol.">
        <title>Complete genome sequence of Corynebacterium casei LMG S-19264T (=DSM 44701T), isolated from a smear-ripened cheese.</title>
        <authorList>
            <consortium name="US DOE Joint Genome Institute (JGI-PGF)"/>
            <person name="Walter F."/>
            <person name="Albersmeier A."/>
            <person name="Kalinowski J."/>
            <person name="Ruckert C."/>
        </authorList>
    </citation>
    <scope>NUCLEOTIDE SEQUENCE</scope>
    <source>
        <strain evidence="1">VKM Ac-2007</strain>
    </source>
</reference>
<accession>A0A9W6I953</accession>